<sequence>MQERQIYIADTNHGTILLSDIEKEVISTKLFNRLHHVSQNSTAYLTFPTNRTKRFEHSVGTMKLCGDIFYNSICNTEQDLISSIFSKIKNLISEKIIKEKSGTYKAVLGDASFKNKGERLKNFLKEDELENIFYNRCIPQNIKKDDKLLYIIIFQAVRLCGLLHDIGHPPFSHITEHSMNEIYQLLKKKPEEKLTEREKQYLEIIKDYDDGGQSFQLHEKMGIKMTEQLISQLLSPENEAFKYLCFEKKWFKIVVFELTMLIFEESDTLEPIHKIVSGAIDGDRLDYVNRDIHNSGIDNGKIEYNRLISSCKFHKVKYNEIEKIEVVFDAKTINTIEDFFMKRWYLYKNIINHHRVSKTDTILQNCVETIIKDHLSKTEQLSKIEDNVLPDDISGLWLAIERAYSTSEYFDSLIQWDDNWLLTILKKYYFENYCEKEQTISYMLEEFLSNKKNYYSVIKNNKDFYLFSNAFEDEIENYDKEKKEQYQNIEKCKKDEGYKKIDAKYPQNYKNRTMHVMFAYLGSVLGKEVNIKESMDKFIQYYYKDKVADYFVVFKKIKNGLIPEPMLYSYGEVLALSDLSNIRSILELEKSNCPYFYVYLKLKEEISLNNEFREDFLKRFGEFLANEVNEMINCKEKK</sequence>
<dbReference type="Proteomes" id="UP000193064">
    <property type="component" value="Unassembled WGS sequence"/>
</dbReference>
<dbReference type="SUPFAM" id="SSF109604">
    <property type="entry name" value="HD-domain/PDEase-like"/>
    <property type="match status" value="1"/>
</dbReference>
<dbReference type="GO" id="GO:0008832">
    <property type="term" value="F:dGTPase activity"/>
    <property type="evidence" value="ECO:0007669"/>
    <property type="project" value="TreeGrafter"/>
</dbReference>
<dbReference type="AlphaFoldDB" id="A0A1X1J6I5"/>
<comment type="caution">
    <text evidence="2">The sequence shown here is derived from an EMBL/GenBank/DDBJ whole genome shotgun (WGS) entry which is preliminary data.</text>
</comment>
<dbReference type="InterPro" id="IPR050135">
    <property type="entry name" value="dGTPase-like"/>
</dbReference>
<dbReference type="Gene3D" id="1.10.3210.10">
    <property type="entry name" value="Hypothetical protein af1432"/>
    <property type="match status" value="1"/>
</dbReference>
<reference evidence="2 3" key="1">
    <citation type="journal article" date="2016" name="Eur. J. Clin. Microbiol. Infect. Dis.">
        <title>Whole genome sequencing as a tool for phylogenetic analysis of clinical strains of Mitis group streptococci.</title>
        <authorList>
            <person name="Rasmussen L.H."/>
            <person name="Dargis R."/>
            <person name="Hojholt K."/>
            <person name="Christensen J.J."/>
            <person name="Skovgaard O."/>
            <person name="Justesen U.S."/>
            <person name="Rosenvinge F.S."/>
            <person name="Moser C."/>
            <person name="Lukjancenko O."/>
            <person name="Rasmussen S."/>
            <person name="Nielsen X.C."/>
        </authorList>
    </citation>
    <scope>NUCLEOTIDE SEQUENCE [LARGE SCALE GENOMIC DNA]</scope>
    <source>
        <strain evidence="2 3">RH_13585_10</strain>
    </source>
</reference>
<dbReference type="RefSeq" id="WP_084949052.1">
    <property type="nucleotide sequence ID" value="NZ_NCVA01000041.1"/>
</dbReference>
<protein>
    <submittedName>
        <fullName evidence="2">Uncharacterized protein</fullName>
    </submittedName>
</protein>
<name>A0A1X1J6I5_STROR</name>
<dbReference type="EMBL" id="NCVA01000041">
    <property type="protein sequence ID" value="ORO80992.1"/>
    <property type="molecule type" value="Genomic_DNA"/>
</dbReference>
<dbReference type="GO" id="GO:0006203">
    <property type="term" value="P:dGTP catabolic process"/>
    <property type="evidence" value="ECO:0007669"/>
    <property type="project" value="TreeGrafter"/>
</dbReference>
<dbReference type="PANTHER" id="PTHR11373:SF4">
    <property type="entry name" value="DEOXYNUCLEOSIDE TRIPHOSPHATE TRIPHOSPHOHYDROLASE SAMHD1"/>
    <property type="match status" value="1"/>
</dbReference>
<evidence type="ECO:0000256" key="1">
    <source>
        <dbReference type="SAM" id="Coils"/>
    </source>
</evidence>
<keyword evidence="1" id="KW-0175">Coiled coil</keyword>
<proteinExistence type="predicted"/>
<dbReference type="PANTHER" id="PTHR11373">
    <property type="entry name" value="DEOXYNUCLEOSIDE TRIPHOSPHATE TRIPHOSPHOHYDROLASE"/>
    <property type="match status" value="1"/>
</dbReference>
<evidence type="ECO:0000313" key="3">
    <source>
        <dbReference type="Proteomes" id="UP000193064"/>
    </source>
</evidence>
<feature type="coiled-coil region" evidence="1">
    <location>
        <begin position="468"/>
        <end position="495"/>
    </location>
</feature>
<accession>A0A1X1J6I5</accession>
<evidence type="ECO:0000313" key="2">
    <source>
        <dbReference type="EMBL" id="ORO80992.1"/>
    </source>
</evidence>
<gene>
    <name evidence="2" type="ORF">B7705_08885</name>
</gene>
<organism evidence="2 3">
    <name type="scientific">Streptococcus oralis subsp. dentisani</name>
    <dbReference type="NCBI Taxonomy" id="1458253"/>
    <lineage>
        <taxon>Bacteria</taxon>
        <taxon>Bacillati</taxon>
        <taxon>Bacillota</taxon>
        <taxon>Bacilli</taxon>
        <taxon>Lactobacillales</taxon>
        <taxon>Streptococcaceae</taxon>
        <taxon>Streptococcus</taxon>
    </lineage>
</organism>